<dbReference type="PANTHER" id="PTHR10704">
    <property type="entry name" value="CARBOHYDRATE SULFOTRANSFERASE"/>
    <property type="match status" value="1"/>
</dbReference>
<feature type="domain" description="Sulfotransferase" evidence="1">
    <location>
        <begin position="1"/>
        <end position="303"/>
    </location>
</feature>
<comment type="caution">
    <text evidence="2">The sequence shown here is derived from an EMBL/GenBank/DDBJ whole genome shotgun (WGS) entry which is preliminary data.</text>
</comment>
<dbReference type="AlphaFoldDB" id="A0AA88YGG2"/>
<dbReference type="GO" id="GO:0001517">
    <property type="term" value="F:N-acetylglucosamine 6-O-sulfotransferase activity"/>
    <property type="evidence" value="ECO:0007669"/>
    <property type="project" value="TreeGrafter"/>
</dbReference>
<dbReference type="InterPro" id="IPR027417">
    <property type="entry name" value="P-loop_NTPase"/>
</dbReference>
<dbReference type="PANTHER" id="PTHR10704:SF44">
    <property type="entry name" value="LD35051P-RELATED"/>
    <property type="match status" value="1"/>
</dbReference>
<dbReference type="InterPro" id="IPR000863">
    <property type="entry name" value="Sulfotransferase_dom"/>
</dbReference>
<feature type="non-terminal residue" evidence="2">
    <location>
        <position position="1"/>
    </location>
</feature>
<dbReference type="InterPro" id="IPR051135">
    <property type="entry name" value="Gal/GlcNAc/GalNAc_ST"/>
</dbReference>
<protein>
    <recommendedName>
        <fullName evidence="1">Sulfotransferase domain-containing protein</fullName>
    </recommendedName>
</protein>
<evidence type="ECO:0000259" key="1">
    <source>
        <dbReference type="Pfam" id="PF00685"/>
    </source>
</evidence>
<evidence type="ECO:0000313" key="2">
    <source>
        <dbReference type="EMBL" id="KAK3104655.1"/>
    </source>
</evidence>
<organism evidence="2 3">
    <name type="scientific">Pinctada imbricata</name>
    <name type="common">Atlantic pearl-oyster</name>
    <name type="synonym">Pinctada martensii</name>
    <dbReference type="NCBI Taxonomy" id="66713"/>
    <lineage>
        <taxon>Eukaryota</taxon>
        <taxon>Metazoa</taxon>
        <taxon>Spiralia</taxon>
        <taxon>Lophotrochozoa</taxon>
        <taxon>Mollusca</taxon>
        <taxon>Bivalvia</taxon>
        <taxon>Autobranchia</taxon>
        <taxon>Pteriomorphia</taxon>
        <taxon>Pterioida</taxon>
        <taxon>Pterioidea</taxon>
        <taxon>Pteriidae</taxon>
        <taxon>Pinctada</taxon>
    </lineage>
</organism>
<sequence length="317" mass="37317">QILILAYMRTGSTFVGELLKRGAKEIHYTFEPFWGVYGRAFRNKKDVCHRNDTCLAPDGELQSTEKMFEILRHILNCKLSLLPYEVLKGFITFEFSTGYSKKCLVAFSEKFMLRGSNESTKRRKSCVEYWEQLCRNSDAQIIKSIRLSTDFADDVIRAFPRLKIVHLVRDPRAIINSRIKIKEIDIQKEDKRSYFKNLCNSMYHDIRTVMRMTGRRKNIIQLSFEELTKNTMRGAKRFLKRVGLNYTMETEYWLKKYSVQNGKTRRKHKESYVVKKTDSKEIAHAWKSQLSSELIGEINSECGHLINLMKKSEYGRL</sequence>
<evidence type="ECO:0000313" key="3">
    <source>
        <dbReference type="Proteomes" id="UP001186944"/>
    </source>
</evidence>
<dbReference type="Pfam" id="PF00685">
    <property type="entry name" value="Sulfotransfer_1"/>
    <property type="match status" value="1"/>
</dbReference>
<gene>
    <name evidence="2" type="ORF">FSP39_007264</name>
</gene>
<proteinExistence type="predicted"/>
<accession>A0AA88YGG2</accession>
<dbReference type="SUPFAM" id="SSF52540">
    <property type="entry name" value="P-loop containing nucleoside triphosphate hydrolases"/>
    <property type="match status" value="1"/>
</dbReference>
<dbReference type="Gene3D" id="3.40.50.300">
    <property type="entry name" value="P-loop containing nucleotide triphosphate hydrolases"/>
    <property type="match status" value="1"/>
</dbReference>
<dbReference type="EMBL" id="VSWD01000004">
    <property type="protein sequence ID" value="KAK3104655.1"/>
    <property type="molecule type" value="Genomic_DNA"/>
</dbReference>
<keyword evidence="3" id="KW-1185">Reference proteome</keyword>
<dbReference type="GO" id="GO:0006044">
    <property type="term" value="P:N-acetylglucosamine metabolic process"/>
    <property type="evidence" value="ECO:0007669"/>
    <property type="project" value="TreeGrafter"/>
</dbReference>
<name>A0AA88YGG2_PINIB</name>
<dbReference type="Proteomes" id="UP001186944">
    <property type="component" value="Unassembled WGS sequence"/>
</dbReference>
<reference evidence="2" key="1">
    <citation type="submission" date="2019-08" db="EMBL/GenBank/DDBJ databases">
        <title>The improved chromosome-level genome for the pearl oyster Pinctada fucata martensii using PacBio sequencing and Hi-C.</title>
        <authorList>
            <person name="Zheng Z."/>
        </authorList>
    </citation>
    <scope>NUCLEOTIDE SEQUENCE</scope>
    <source>
        <strain evidence="2">ZZ-2019</strain>
        <tissue evidence="2">Adductor muscle</tissue>
    </source>
</reference>
<dbReference type="GO" id="GO:0006790">
    <property type="term" value="P:sulfur compound metabolic process"/>
    <property type="evidence" value="ECO:0007669"/>
    <property type="project" value="TreeGrafter"/>
</dbReference>